<dbReference type="EMBL" id="JEWH01000039">
    <property type="protein sequence ID" value="EXB04812.1"/>
    <property type="molecule type" value="Genomic_DNA"/>
</dbReference>
<dbReference type="RefSeq" id="WP_004704329.1">
    <property type="nucleotide sequence ID" value="NZ_JEWH01000039.1"/>
</dbReference>
<reference evidence="1 2" key="1">
    <citation type="submission" date="2014-02" db="EMBL/GenBank/DDBJ databases">
        <title>Comparative genomics and transcriptomics to identify genetic mechanisms underlying the emergence of carbapenem resistant Acinetobacter baumannii (CRAb).</title>
        <authorList>
            <person name="Harris A.D."/>
            <person name="Johnson K.J."/>
            <person name="George J."/>
            <person name="Shefchek K."/>
            <person name="Daugherty S.C."/>
            <person name="Parankush S."/>
            <person name="Sadzewicz L."/>
            <person name="Tallon L."/>
            <person name="Sengamalay N."/>
            <person name="Hazen T.H."/>
            <person name="Rasko D.A."/>
        </authorList>
    </citation>
    <scope>NUCLEOTIDE SEQUENCE [LARGE SCALE GENOMIC DNA]</scope>
    <source>
        <strain evidence="1 2">1295743</strain>
    </source>
</reference>
<organism evidence="1 2">
    <name type="scientific">Acinetobacter baumannii (strain 1295743)</name>
    <dbReference type="NCBI Taxonomy" id="1310613"/>
    <lineage>
        <taxon>Bacteria</taxon>
        <taxon>Pseudomonadati</taxon>
        <taxon>Pseudomonadota</taxon>
        <taxon>Gammaproteobacteria</taxon>
        <taxon>Moraxellales</taxon>
        <taxon>Moraxellaceae</taxon>
        <taxon>Acinetobacter</taxon>
        <taxon>Acinetobacter calcoaceticus/baumannii complex</taxon>
    </lineage>
</organism>
<gene>
    <name evidence="1" type="ORF">J512_2811</name>
</gene>
<proteinExistence type="predicted"/>
<comment type="caution">
    <text evidence="1">The sequence shown here is derived from an EMBL/GenBank/DDBJ whole genome shotgun (WGS) entry which is preliminary data.</text>
</comment>
<protein>
    <submittedName>
        <fullName evidence="1">Uncharacterized protein</fullName>
    </submittedName>
</protein>
<evidence type="ECO:0000313" key="1">
    <source>
        <dbReference type="EMBL" id="EXB04812.1"/>
    </source>
</evidence>
<sequence length="232" mass="27158">MTTHLFPFLHEYVPPEFFASTHVKQILEAKTLNGSLPILSAIQLLLSCVSDNDELHACSEYELVAQYVNTLITIKNDLKNDKNIIKFEPNKFGPIESKDFLESLDNYDFKSIKTLREWINFLNNFSMFRIHSRNIFKLKRDIDSKNKNSYSPISKRDQADKARQLIFKTLALIPEVEQKELLKVEKGKRGLKKEIRLLISEEDYKKFFDSNEKTFANRWSEVLPEIKPALLK</sequence>
<dbReference type="AlphaFoldDB" id="A0A009HKZ0"/>
<name>A0A009HKZ0_ACIB9</name>
<dbReference type="PATRIC" id="fig|1310613.3.peg.2707"/>
<evidence type="ECO:0000313" key="2">
    <source>
        <dbReference type="Proteomes" id="UP000020595"/>
    </source>
</evidence>
<dbReference type="Proteomes" id="UP000020595">
    <property type="component" value="Unassembled WGS sequence"/>
</dbReference>
<accession>A0A009HKZ0</accession>